<evidence type="ECO:0000313" key="2">
    <source>
        <dbReference type="Proteomes" id="UP000727962"/>
    </source>
</evidence>
<proteinExistence type="predicted"/>
<sequence length="359" mass="38455">MKPTQGLLSSAVWRTKGLAMFACLVILIPQSFAGVGAISGMSLAGIRQAIQAVRGVPQYSDSPTAVWLGPNPGRDADMRGMWTQADLDDLAKAARSNAIQWGTDVLSASTEGGSLLTSGNGAGGGGPMPWERMLGDVNSNTGSKFTQIPLLGWPVRGGEALGFTLSHSSKAVLTTQFGVNWRLSMDPYVIEGDTNVTLVKGDGLYLKYNYNGSNPNLIPPTGIHDALTHNANGTFTYTPKDQSVWQFDINGYATSYTDRAGNRTTETRDSGGRITTLTDPTSRTLTFAINSSGLTTRVTDTSGRYWQFAYDSSLNLTGITMPALSASSYTRSFGYNSHHAITSHTDLRGNVWSYGYDST</sequence>
<dbReference type="Gene3D" id="2.180.10.10">
    <property type="entry name" value="RHS repeat-associated core"/>
    <property type="match status" value="1"/>
</dbReference>
<gene>
    <name evidence="1" type="ORF">HYR64_02690</name>
</gene>
<dbReference type="Proteomes" id="UP000727962">
    <property type="component" value="Unassembled WGS sequence"/>
</dbReference>
<name>A0A931LTP4_FIMGI</name>
<feature type="non-terminal residue" evidence="1">
    <location>
        <position position="359"/>
    </location>
</feature>
<evidence type="ECO:0000313" key="1">
    <source>
        <dbReference type="EMBL" id="MBI1755994.1"/>
    </source>
</evidence>
<dbReference type="EMBL" id="JACOSL010000018">
    <property type="protein sequence ID" value="MBI1755994.1"/>
    <property type="molecule type" value="Genomic_DNA"/>
</dbReference>
<reference evidence="1" key="1">
    <citation type="submission" date="2020-07" db="EMBL/GenBank/DDBJ databases">
        <title>Huge and variable diversity of episymbiotic CPR bacteria and DPANN archaea in groundwater ecosystems.</title>
        <authorList>
            <person name="He C.Y."/>
            <person name="Keren R."/>
            <person name="Whittaker M."/>
            <person name="Farag I.F."/>
            <person name="Doudna J."/>
            <person name="Cate J.H.D."/>
            <person name="Banfield J.F."/>
        </authorList>
    </citation>
    <scope>NUCLEOTIDE SEQUENCE</scope>
    <source>
        <strain evidence="1">NC_groundwater_17_Pr7_B-0.1um_64_12</strain>
    </source>
</reference>
<dbReference type="Pfam" id="PF05593">
    <property type="entry name" value="RHS_repeat"/>
    <property type="match status" value="1"/>
</dbReference>
<dbReference type="AlphaFoldDB" id="A0A931LTP4"/>
<dbReference type="NCBIfam" id="TIGR01643">
    <property type="entry name" value="YD_repeat_2x"/>
    <property type="match status" value="1"/>
</dbReference>
<comment type="caution">
    <text evidence="1">The sequence shown here is derived from an EMBL/GenBank/DDBJ whole genome shotgun (WGS) entry which is preliminary data.</text>
</comment>
<dbReference type="InterPro" id="IPR031325">
    <property type="entry name" value="RHS_repeat"/>
</dbReference>
<accession>A0A931LTP4</accession>
<dbReference type="InterPro" id="IPR006530">
    <property type="entry name" value="YD"/>
</dbReference>
<organism evidence="1 2">
    <name type="scientific">Fimbriimonas ginsengisoli</name>
    <dbReference type="NCBI Taxonomy" id="1005039"/>
    <lineage>
        <taxon>Bacteria</taxon>
        <taxon>Bacillati</taxon>
        <taxon>Armatimonadota</taxon>
        <taxon>Fimbriimonadia</taxon>
        <taxon>Fimbriimonadales</taxon>
        <taxon>Fimbriimonadaceae</taxon>
        <taxon>Fimbriimonas</taxon>
    </lineage>
</organism>
<protein>
    <submittedName>
        <fullName evidence="1">RHS repeat protein</fullName>
    </submittedName>
</protein>